<sequence>MFMRDYENYGVLTSGCNSSFISLIPKMGDPLYLKYYRPINLVGCIYKVLYNVLANRLKKVIDKIISSIKIAYVEGRSILHGPLLLNEIVSWSKNA</sequence>
<accession>A0A9R1WEP3</accession>
<dbReference type="PANTHER" id="PTHR46890:SF50">
    <property type="entry name" value="RNA-DIRECTED DNA POLYMERASE, EUKARYOTA, REVERSE TRANSCRIPTASE ZINC-BINDING DOMAIN PROTEIN-RELATED"/>
    <property type="match status" value="1"/>
</dbReference>
<keyword evidence="2" id="KW-1185">Reference proteome</keyword>
<comment type="caution">
    <text evidence="1">The sequence shown here is derived from an EMBL/GenBank/DDBJ whole genome shotgun (WGS) entry which is preliminary data.</text>
</comment>
<gene>
    <name evidence="1" type="ORF">LSAT_V11C200080410</name>
</gene>
<organism evidence="1 2">
    <name type="scientific">Lactuca sativa</name>
    <name type="common">Garden lettuce</name>
    <dbReference type="NCBI Taxonomy" id="4236"/>
    <lineage>
        <taxon>Eukaryota</taxon>
        <taxon>Viridiplantae</taxon>
        <taxon>Streptophyta</taxon>
        <taxon>Embryophyta</taxon>
        <taxon>Tracheophyta</taxon>
        <taxon>Spermatophyta</taxon>
        <taxon>Magnoliopsida</taxon>
        <taxon>eudicotyledons</taxon>
        <taxon>Gunneridae</taxon>
        <taxon>Pentapetalae</taxon>
        <taxon>asterids</taxon>
        <taxon>campanulids</taxon>
        <taxon>Asterales</taxon>
        <taxon>Asteraceae</taxon>
        <taxon>Cichorioideae</taxon>
        <taxon>Cichorieae</taxon>
        <taxon>Lactucinae</taxon>
        <taxon>Lactuca</taxon>
    </lineage>
</organism>
<dbReference type="PANTHER" id="PTHR46890">
    <property type="entry name" value="NON-LTR RETROLELEMENT REVERSE TRANSCRIPTASE-LIKE PROTEIN-RELATED"/>
    <property type="match status" value="1"/>
</dbReference>
<dbReference type="EMBL" id="NBSK02000002">
    <property type="protein sequence ID" value="KAJ0221442.1"/>
    <property type="molecule type" value="Genomic_DNA"/>
</dbReference>
<evidence type="ECO:0000313" key="2">
    <source>
        <dbReference type="Proteomes" id="UP000235145"/>
    </source>
</evidence>
<proteinExistence type="predicted"/>
<protein>
    <recommendedName>
        <fullName evidence="3">Reverse transcriptase domain-containing protein</fullName>
    </recommendedName>
</protein>
<name>A0A9R1WEP3_LACSA</name>
<dbReference type="Proteomes" id="UP000235145">
    <property type="component" value="Unassembled WGS sequence"/>
</dbReference>
<dbReference type="InterPro" id="IPR052343">
    <property type="entry name" value="Retrotransposon-Effector_Assoc"/>
</dbReference>
<evidence type="ECO:0000313" key="1">
    <source>
        <dbReference type="EMBL" id="KAJ0221442.1"/>
    </source>
</evidence>
<evidence type="ECO:0008006" key="3">
    <source>
        <dbReference type="Google" id="ProtNLM"/>
    </source>
</evidence>
<dbReference type="AlphaFoldDB" id="A0A9R1WEP3"/>
<reference evidence="1 2" key="1">
    <citation type="journal article" date="2017" name="Nat. Commun.">
        <title>Genome assembly with in vitro proximity ligation data and whole-genome triplication in lettuce.</title>
        <authorList>
            <person name="Reyes-Chin-Wo S."/>
            <person name="Wang Z."/>
            <person name="Yang X."/>
            <person name="Kozik A."/>
            <person name="Arikit S."/>
            <person name="Song C."/>
            <person name="Xia L."/>
            <person name="Froenicke L."/>
            <person name="Lavelle D.O."/>
            <person name="Truco M.J."/>
            <person name="Xia R."/>
            <person name="Zhu S."/>
            <person name="Xu C."/>
            <person name="Xu H."/>
            <person name="Xu X."/>
            <person name="Cox K."/>
            <person name="Korf I."/>
            <person name="Meyers B.C."/>
            <person name="Michelmore R.W."/>
        </authorList>
    </citation>
    <scope>NUCLEOTIDE SEQUENCE [LARGE SCALE GENOMIC DNA]</scope>
    <source>
        <strain evidence="2">cv. Salinas</strain>
        <tissue evidence="1">Seedlings</tissue>
    </source>
</reference>